<feature type="transmembrane region" description="Helical" evidence="1">
    <location>
        <begin position="130"/>
        <end position="149"/>
    </location>
</feature>
<keyword evidence="3" id="KW-1185">Reference proteome</keyword>
<reference evidence="2" key="2">
    <citation type="submission" date="2020-09" db="EMBL/GenBank/DDBJ databases">
        <authorList>
            <person name="Sun Q."/>
            <person name="Ohkuma M."/>
        </authorList>
    </citation>
    <scope>NUCLEOTIDE SEQUENCE</scope>
    <source>
        <strain evidence="2">JCM 3313</strain>
    </source>
</reference>
<feature type="transmembrane region" description="Helical" evidence="1">
    <location>
        <begin position="181"/>
        <end position="202"/>
    </location>
</feature>
<accession>A0A918EFZ0</accession>
<organism evidence="2 3">
    <name type="scientific">Saccharothrix coeruleofusca</name>
    <dbReference type="NCBI Taxonomy" id="33919"/>
    <lineage>
        <taxon>Bacteria</taxon>
        <taxon>Bacillati</taxon>
        <taxon>Actinomycetota</taxon>
        <taxon>Actinomycetes</taxon>
        <taxon>Pseudonocardiales</taxon>
        <taxon>Pseudonocardiaceae</taxon>
        <taxon>Saccharothrix</taxon>
    </lineage>
</organism>
<name>A0A918EFZ0_9PSEU</name>
<feature type="transmembrane region" description="Helical" evidence="1">
    <location>
        <begin position="214"/>
        <end position="232"/>
    </location>
</feature>
<comment type="caution">
    <text evidence="2">The sequence shown here is derived from an EMBL/GenBank/DDBJ whole genome shotgun (WGS) entry which is preliminary data.</text>
</comment>
<keyword evidence="1" id="KW-1133">Transmembrane helix</keyword>
<reference evidence="2" key="1">
    <citation type="journal article" date="2014" name="Int. J. Syst. Evol. Microbiol.">
        <title>Complete genome sequence of Corynebacterium casei LMG S-19264T (=DSM 44701T), isolated from a smear-ripened cheese.</title>
        <authorList>
            <consortium name="US DOE Joint Genome Institute (JGI-PGF)"/>
            <person name="Walter F."/>
            <person name="Albersmeier A."/>
            <person name="Kalinowski J."/>
            <person name="Ruckert C."/>
        </authorList>
    </citation>
    <scope>NUCLEOTIDE SEQUENCE</scope>
    <source>
        <strain evidence="2">JCM 3313</strain>
    </source>
</reference>
<dbReference type="AlphaFoldDB" id="A0A918EFZ0"/>
<feature type="transmembrane region" description="Helical" evidence="1">
    <location>
        <begin position="156"/>
        <end position="175"/>
    </location>
</feature>
<sequence length="233" mass="24348">MTHWFPGRWIGSTALVLGPLLLLTGTLLRAPFPFFFPHQIAAIAEHPGLMAAAQATSTAGNVLLCPAVLVLVHHIGRTRPALAKWGGALVLCGLFERTFHAGVDQAAHRMVRHAGAERATALITESYQDLHLFSFLSFTVVSGWLVLALGAHRSRVLGTARAVALALTSLLPMGVLKGTEVLSVVATAGLCAALVPAGVRLLLDGPRPDRRSALLALAAVPALGALAFVSTLG</sequence>
<evidence type="ECO:0000313" key="2">
    <source>
        <dbReference type="EMBL" id="GGP64750.1"/>
    </source>
</evidence>
<proteinExistence type="predicted"/>
<evidence type="ECO:0000313" key="3">
    <source>
        <dbReference type="Proteomes" id="UP000639606"/>
    </source>
</evidence>
<gene>
    <name evidence="2" type="ORF">GCM10010185_41630</name>
</gene>
<dbReference type="Proteomes" id="UP000639606">
    <property type="component" value="Unassembled WGS sequence"/>
</dbReference>
<protein>
    <submittedName>
        <fullName evidence="2">Uncharacterized protein</fullName>
    </submittedName>
</protein>
<dbReference type="EMBL" id="BMRG01000008">
    <property type="protein sequence ID" value="GGP64750.1"/>
    <property type="molecule type" value="Genomic_DNA"/>
</dbReference>
<keyword evidence="1" id="KW-0472">Membrane</keyword>
<evidence type="ECO:0000256" key="1">
    <source>
        <dbReference type="SAM" id="Phobius"/>
    </source>
</evidence>
<dbReference type="RefSeq" id="WP_189224965.1">
    <property type="nucleotide sequence ID" value="NZ_BMRG01000008.1"/>
</dbReference>
<keyword evidence="1" id="KW-0812">Transmembrane</keyword>